<proteinExistence type="predicted"/>
<evidence type="ECO:0000313" key="3">
    <source>
        <dbReference type="Proteomes" id="UP000799444"/>
    </source>
</evidence>
<evidence type="ECO:0000313" key="2">
    <source>
        <dbReference type="EMBL" id="KAF2731341.1"/>
    </source>
</evidence>
<comment type="caution">
    <text evidence="2">The sequence shown here is derived from an EMBL/GenBank/DDBJ whole genome shotgun (WGS) entry which is preliminary data.</text>
</comment>
<dbReference type="OrthoDB" id="3755269at2759"/>
<sequence length="129" mass="13753">MRFFISTLIFAAMAVASPTVRATSRLQDLASQTRQSDGCNLPTPGKNCAGVAMRDVIVSYPTTISKNQTDLVIGAVKTAGGNVIYNWNTFGFSGFVPDDVLNLAKVGIPTMKIFDNGCSEIPWCGEAPC</sequence>
<feature type="signal peptide" evidence="1">
    <location>
        <begin position="1"/>
        <end position="22"/>
    </location>
</feature>
<keyword evidence="1" id="KW-0732">Signal</keyword>
<accession>A0A9P4UZP9</accession>
<name>A0A9P4UZP9_9PLEO</name>
<reference evidence="2" key="1">
    <citation type="journal article" date="2020" name="Stud. Mycol.">
        <title>101 Dothideomycetes genomes: a test case for predicting lifestyles and emergence of pathogens.</title>
        <authorList>
            <person name="Haridas S."/>
            <person name="Albert R."/>
            <person name="Binder M."/>
            <person name="Bloem J."/>
            <person name="Labutti K."/>
            <person name="Salamov A."/>
            <person name="Andreopoulos B."/>
            <person name="Baker S."/>
            <person name="Barry K."/>
            <person name="Bills G."/>
            <person name="Bluhm B."/>
            <person name="Cannon C."/>
            <person name="Castanera R."/>
            <person name="Culley D."/>
            <person name="Daum C."/>
            <person name="Ezra D."/>
            <person name="Gonzalez J."/>
            <person name="Henrissat B."/>
            <person name="Kuo A."/>
            <person name="Liang C."/>
            <person name="Lipzen A."/>
            <person name="Lutzoni F."/>
            <person name="Magnuson J."/>
            <person name="Mondo S."/>
            <person name="Nolan M."/>
            <person name="Ohm R."/>
            <person name="Pangilinan J."/>
            <person name="Park H.-J."/>
            <person name="Ramirez L."/>
            <person name="Alfaro M."/>
            <person name="Sun H."/>
            <person name="Tritt A."/>
            <person name="Yoshinaga Y."/>
            <person name="Zwiers L.-H."/>
            <person name="Turgeon B."/>
            <person name="Goodwin S."/>
            <person name="Spatafora J."/>
            <person name="Crous P."/>
            <person name="Grigoriev I."/>
        </authorList>
    </citation>
    <scope>NUCLEOTIDE SEQUENCE</scope>
    <source>
        <strain evidence="2">CBS 125425</strain>
    </source>
</reference>
<dbReference type="AlphaFoldDB" id="A0A9P4UZP9"/>
<dbReference type="EMBL" id="ML996198">
    <property type="protein sequence ID" value="KAF2731341.1"/>
    <property type="molecule type" value="Genomic_DNA"/>
</dbReference>
<keyword evidence="3" id="KW-1185">Reference proteome</keyword>
<feature type="chain" id="PRO_5040113307" evidence="1">
    <location>
        <begin position="23"/>
        <end position="129"/>
    </location>
</feature>
<gene>
    <name evidence="2" type="ORF">EJ04DRAFT_514690</name>
</gene>
<protein>
    <submittedName>
        <fullName evidence="2">Uncharacterized protein</fullName>
    </submittedName>
</protein>
<evidence type="ECO:0000256" key="1">
    <source>
        <dbReference type="SAM" id="SignalP"/>
    </source>
</evidence>
<organism evidence="2 3">
    <name type="scientific">Polyplosphaeria fusca</name>
    <dbReference type="NCBI Taxonomy" id="682080"/>
    <lineage>
        <taxon>Eukaryota</taxon>
        <taxon>Fungi</taxon>
        <taxon>Dikarya</taxon>
        <taxon>Ascomycota</taxon>
        <taxon>Pezizomycotina</taxon>
        <taxon>Dothideomycetes</taxon>
        <taxon>Pleosporomycetidae</taxon>
        <taxon>Pleosporales</taxon>
        <taxon>Tetraplosphaeriaceae</taxon>
        <taxon>Polyplosphaeria</taxon>
    </lineage>
</organism>
<dbReference type="Proteomes" id="UP000799444">
    <property type="component" value="Unassembled WGS sequence"/>
</dbReference>